<evidence type="ECO:0000313" key="2">
    <source>
        <dbReference type="EMBL" id="OBZ66204.1"/>
    </source>
</evidence>
<evidence type="ECO:0000256" key="1">
    <source>
        <dbReference type="SAM" id="MobiDB-lite"/>
    </source>
</evidence>
<feature type="compositionally biased region" description="Basic residues" evidence="1">
    <location>
        <begin position="298"/>
        <end position="314"/>
    </location>
</feature>
<organism evidence="2 3">
    <name type="scientific">Grifola frondosa</name>
    <name type="common">Maitake</name>
    <name type="synonym">Polyporus frondosus</name>
    <dbReference type="NCBI Taxonomy" id="5627"/>
    <lineage>
        <taxon>Eukaryota</taxon>
        <taxon>Fungi</taxon>
        <taxon>Dikarya</taxon>
        <taxon>Basidiomycota</taxon>
        <taxon>Agaricomycotina</taxon>
        <taxon>Agaricomycetes</taxon>
        <taxon>Polyporales</taxon>
        <taxon>Grifolaceae</taxon>
        <taxon>Grifola</taxon>
    </lineage>
</organism>
<reference evidence="2 3" key="1">
    <citation type="submission" date="2016-03" db="EMBL/GenBank/DDBJ databases">
        <title>Whole genome sequencing of Grifola frondosa 9006-11.</title>
        <authorList>
            <person name="Min B."/>
            <person name="Park H."/>
            <person name="Kim J.-G."/>
            <person name="Cho H."/>
            <person name="Oh Y.-L."/>
            <person name="Kong W.-S."/>
            <person name="Choi I.-G."/>
        </authorList>
    </citation>
    <scope>NUCLEOTIDE SEQUENCE [LARGE SCALE GENOMIC DNA]</scope>
    <source>
        <strain evidence="2 3">9006-11</strain>
    </source>
</reference>
<proteinExistence type="predicted"/>
<keyword evidence="3" id="KW-1185">Reference proteome</keyword>
<accession>A0A1C7LTS0</accession>
<dbReference type="AlphaFoldDB" id="A0A1C7LTS0"/>
<feature type="region of interest" description="Disordered" evidence="1">
    <location>
        <begin position="297"/>
        <end position="322"/>
    </location>
</feature>
<comment type="caution">
    <text evidence="2">The sequence shown here is derived from an EMBL/GenBank/DDBJ whole genome shotgun (WGS) entry which is preliminary data.</text>
</comment>
<protein>
    <submittedName>
        <fullName evidence="2">Uncharacterized protein</fullName>
    </submittedName>
</protein>
<dbReference type="EMBL" id="LUGG01000032">
    <property type="protein sequence ID" value="OBZ66204.1"/>
    <property type="molecule type" value="Genomic_DNA"/>
</dbReference>
<evidence type="ECO:0000313" key="3">
    <source>
        <dbReference type="Proteomes" id="UP000092993"/>
    </source>
</evidence>
<dbReference type="Proteomes" id="UP000092993">
    <property type="component" value="Unassembled WGS sequence"/>
</dbReference>
<name>A0A1C7LTS0_GRIFR</name>
<gene>
    <name evidence="2" type="ORF">A0H81_13864</name>
</gene>
<sequence length="370" mass="39973">MWNVIRKVYIGAALRSRLSWFSAAHPRLQPGRASAAWDVGNLGDGASAHMTMAAVQTPATIVATRFCSRARSPCSLYFRLVSELVTFVFHRGAFHLRFSVQQLLYITPPLISMQPSPLHSPASASDVCVPPFPSHDDTRTSPTTMSWSEPLDSVSAHPWPLSSSFHSSRSFASSPSLFGPSSIESNYRHLASLEQNSRGAVPAGRPQASVRGNGAALAGRERGTGDAGPMGKINTRIAGVTEGENAAGASAACPGRSAIGRRHTSARARAAQSRRVPCVPRSVPGIRAPDSQIQHDIMHHHPRPRPHPSAARHSHATDSPAQRARALGALRRCDQKTHMHRISVRTYGARTDASLAEGCQLVRMWRRPAQ</sequence>